<dbReference type="GeneID" id="61426927"/>
<proteinExistence type="predicted"/>
<name>A0A7M3DTK8_RHILE</name>
<dbReference type="EMBL" id="SIOP01000001">
    <property type="protein sequence ID" value="TAY51957.1"/>
    <property type="molecule type" value="Genomic_DNA"/>
</dbReference>
<evidence type="ECO:0000313" key="2">
    <source>
        <dbReference type="Proteomes" id="UP000292974"/>
    </source>
</evidence>
<dbReference type="RefSeq" id="WP_018517571.1">
    <property type="nucleotide sequence ID" value="NZ_CP140866.1"/>
</dbReference>
<gene>
    <name evidence="1" type="ORF">ELH90_09895</name>
</gene>
<sequence length="107" mass="11732">MAEHGRVTSTMLDFAFRIAVFDRMQDCENGHVREHDESMIADISRPMSMYAKAGRGPLSKTSHYPRAGTNVEMGAAMTQIGVVIARSANGLSREALVKTFIRHPPAA</sequence>
<dbReference type="AlphaFoldDB" id="A0A7M3DTK8"/>
<organism evidence="1 2">
    <name type="scientific">Rhizobium leguminosarum</name>
    <dbReference type="NCBI Taxonomy" id="384"/>
    <lineage>
        <taxon>Bacteria</taxon>
        <taxon>Pseudomonadati</taxon>
        <taxon>Pseudomonadota</taxon>
        <taxon>Alphaproteobacteria</taxon>
        <taxon>Hyphomicrobiales</taxon>
        <taxon>Rhizobiaceae</taxon>
        <taxon>Rhizobium/Agrobacterium group</taxon>
        <taxon>Rhizobium</taxon>
    </lineage>
</organism>
<evidence type="ECO:0000313" key="1">
    <source>
        <dbReference type="EMBL" id="TAY51957.1"/>
    </source>
</evidence>
<protein>
    <submittedName>
        <fullName evidence="1">Uncharacterized protein</fullName>
    </submittedName>
</protein>
<comment type="caution">
    <text evidence="1">The sequence shown here is derived from an EMBL/GenBank/DDBJ whole genome shotgun (WGS) entry which is preliminary data.</text>
</comment>
<dbReference type="Proteomes" id="UP000292974">
    <property type="component" value="Unassembled WGS sequence"/>
</dbReference>
<accession>A0A7M3DTK8</accession>
<reference evidence="1 2" key="1">
    <citation type="submission" date="2019-02" db="EMBL/GenBank/DDBJ databases">
        <title>The genomic architecture of introgression among sibling species of bacteria.</title>
        <authorList>
            <person name="Cavassim M.I.A."/>
            <person name="Moeskjaer S."/>
            <person name="Moslemi C."/>
            <person name="Fields B."/>
            <person name="Bachmann A."/>
            <person name="Vilhjalmsson B."/>
            <person name="Schierup M.H."/>
            <person name="Young J.P.W."/>
            <person name="Andersen S.U."/>
        </authorList>
    </citation>
    <scope>NUCLEOTIDE SEQUENCE [LARGE SCALE GENOMIC DNA]</scope>
    <source>
        <strain evidence="1 2">SM135B</strain>
    </source>
</reference>